<evidence type="ECO:0000256" key="1">
    <source>
        <dbReference type="SAM" id="MobiDB-lite"/>
    </source>
</evidence>
<evidence type="ECO:0000259" key="3">
    <source>
        <dbReference type="Pfam" id="PF13115"/>
    </source>
</evidence>
<feature type="domain" description="YtkA-like" evidence="3">
    <location>
        <begin position="50"/>
        <end position="125"/>
    </location>
</feature>
<dbReference type="Pfam" id="PF13115">
    <property type="entry name" value="YtkA"/>
    <property type="match status" value="1"/>
</dbReference>
<dbReference type="Gene3D" id="2.60.40.10">
    <property type="entry name" value="Immunoglobulins"/>
    <property type="match status" value="1"/>
</dbReference>
<dbReference type="RefSeq" id="WP_377329402.1">
    <property type="nucleotide sequence ID" value="NZ_JBHUMZ010000025.1"/>
</dbReference>
<name>A0ABW5QC16_9BACI</name>
<comment type="caution">
    <text evidence="4">The sequence shown here is derived from an EMBL/GenBank/DDBJ whole genome shotgun (WGS) entry which is preliminary data.</text>
</comment>
<sequence length="144" mass="16436">MKKIMFITLIMLVSLLTACGGQSEAEQEDNHSEHGENQDKKDDSLIPVVVEILVQDQTELGEQTLQAQVTHDEEPIAEAEEVTFEVWKKGHEDDSEKIETTYTEDGIYEATYTFEEDGTYQMYAHVTAKSQHVMPKHEFEVKAK</sequence>
<dbReference type="EMBL" id="JBHUMZ010000025">
    <property type="protein sequence ID" value="MFD2639478.1"/>
    <property type="molecule type" value="Genomic_DNA"/>
</dbReference>
<feature type="region of interest" description="Disordered" evidence="1">
    <location>
        <begin position="24"/>
        <end position="44"/>
    </location>
</feature>
<accession>A0ABW5QC16</accession>
<protein>
    <submittedName>
        <fullName evidence="4">FixH family protein</fullName>
    </submittedName>
</protein>
<feature type="compositionally biased region" description="Basic and acidic residues" evidence="1">
    <location>
        <begin position="28"/>
        <end position="44"/>
    </location>
</feature>
<dbReference type="InterPro" id="IPR032693">
    <property type="entry name" value="YtkA-like_dom"/>
</dbReference>
<proteinExistence type="predicted"/>
<keyword evidence="5" id="KW-1185">Reference proteome</keyword>
<feature type="chain" id="PRO_5045104719" evidence="2">
    <location>
        <begin position="19"/>
        <end position="144"/>
    </location>
</feature>
<evidence type="ECO:0000313" key="5">
    <source>
        <dbReference type="Proteomes" id="UP001597452"/>
    </source>
</evidence>
<evidence type="ECO:0000256" key="2">
    <source>
        <dbReference type="SAM" id="SignalP"/>
    </source>
</evidence>
<evidence type="ECO:0000313" key="4">
    <source>
        <dbReference type="EMBL" id="MFD2639478.1"/>
    </source>
</evidence>
<reference evidence="5" key="1">
    <citation type="journal article" date="2019" name="Int. J. Syst. Evol. Microbiol.">
        <title>The Global Catalogue of Microorganisms (GCM) 10K type strain sequencing project: providing services to taxonomists for standard genome sequencing and annotation.</title>
        <authorList>
            <consortium name="The Broad Institute Genomics Platform"/>
            <consortium name="The Broad Institute Genome Sequencing Center for Infectious Disease"/>
            <person name="Wu L."/>
            <person name="Ma J."/>
        </authorList>
    </citation>
    <scope>NUCLEOTIDE SEQUENCE [LARGE SCALE GENOMIC DNA]</scope>
    <source>
        <strain evidence="5">TISTR 1571</strain>
    </source>
</reference>
<keyword evidence="2" id="KW-0732">Signal</keyword>
<dbReference type="InterPro" id="IPR013783">
    <property type="entry name" value="Ig-like_fold"/>
</dbReference>
<organism evidence="4 5">
    <name type="scientific">Piscibacillus salipiscarius</name>
    <dbReference type="NCBI Taxonomy" id="299480"/>
    <lineage>
        <taxon>Bacteria</taxon>
        <taxon>Bacillati</taxon>
        <taxon>Bacillota</taxon>
        <taxon>Bacilli</taxon>
        <taxon>Bacillales</taxon>
        <taxon>Bacillaceae</taxon>
        <taxon>Piscibacillus</taxon>
    </lineage>
</organism>
<dbReference type="Proteomes" id="UP001597452">
    <property type="component" value="Unassembled WGS sequence"/>
</dbReference>
<gene>
    <name evidence="4" type="ORF">ACFSW4_11410</name>
</gene>
<dbReference type="PROSITE" id="PS51257">
    <property type="entry name" value="PROKAR_LIPOPROTEIN"/>
    <property type="match status" value="1"/>
</dbReference>
<feature type="signal peptide" evidence="2">
    <location>
        <begin position="1"/>
        <end position="18"/>
    </location>
</feature>